<keyword evidence="3" id="KW-0805">Transcription regulation</keyword>
<keyword evidence="5" id="KW-0804">Transcription</keyword>
<protein>
    <submittedName>
        <fullName evidence="7">Uncharacterized protein</fullName>
    </submittedName>
</protein>
<comment type="subcellular location">
    <subcellularLocation>
        <location evidence="1">Nucleus</location>
    </subcellularLocation>
</comment>
<keyword evidence="6" id="KW-0539">Nucleus</keyword>
<keyword evidence="2" id="KW-0862">Zinc</keyword>
<organism evidence="7 8">
    <name type="scientific">Aspergillus carbonarius (strain ITEM 5010)</name>
    <dbReference type="NCBI Taxonomy" id="602072"/>
    <lineage>
        <taxon>Eukaryota</taxon>
        <taxon>Fungi</taxon>
        <taxon>Dikarya</taxon>
        <taxon>Ascomycota</taxon>
        <taxon>Pezizomycotina</taxon>
        <taxon>Eurotiomycetes</taxon>
        <taxon>Eurotiomycetidae</taxon>
        <taxon>Eurotiales</taxon>
        <taxon>Aspergillaceae</taxon>
        <taxon>Aspergillus</taxon>
        <taxon>Aspergillus subgen. Circumdati</taxon>
    </lineage>
</organism>
<evidence type="ECO:0000313" key="8">
    <source>
        <dbReference type="Proteomes" id="UP000188318"/>
    </source>
</evidence>
<dbReference type="GO" id="GO:0005634">
    <property type="term" value="C:nucleus"/>
    <property type="evidence" value="ECO:0007669"/>
    <property type="project" value="UniProtKB-SubCell"/>
</dbReference>
<accession>A0A1R3S060</accession>
<proteinExistence type="predicted"/>
<dbReference type="OrthoDB" id="1600564at2759"/>
<dbReference type="GO" id="GO:0000981">
    <property type="term" value="F:DNA-binding transcription factor activity, RNA polymerase II-specific"/>
    <property type="evidence" value="ECO:0007669"/>
    <property type="project" value="TreeGrafter"/>
</dbReference>
<name>A0A1R3S060_ASPC5</name>
<dbReference type="OMA" id="ADECAGI"/>
<dbReference type="STRING" id="602072.A0A1R3S060"/>
<dbReference type="GO" id="GO:0000976">
    <property type="term" value="F:transcription cis-regulatory region binding"/>
    <property type="evidence" value="ECO:0007669"/>
    <property type="project" value="TreeGrafter"/>
</dbReference>
<evidence type="ECO:0000256" key="1">
    <source>
        <dbReference type="ARBA" id="ARBA00004123"/>
    </source>
</evidence>
<reference evidence="8" key="1">
    <citation type="journal article" date="2017" name="Genome Biol.">
        <title>Comparative genomics reveals high biological diversity and specific adaptations in the industrially and medically important fungal genus Aspergillus.</title>
        <authorList>
            <person name="de Vries R.P."/>
            <person name="Riley R."/>
            <person name="Wiebenga A."/>
            <person name="Aguilar-Osorio G."/>
            <person name="Amillis S."/>
            <person name="Uchima C.A."/>
            <person name="Anderluh G."/>
            <person name="Asadollahi M."/>
            <person name="Askin M."/>
            <person name="Barry K."/>
            <person name="Battaglia E."/>
            <person name="Bayram O."/>
            <person name="Benocci T."/>
            <person name="Braus-Stromeyer S.A."/>
            <person name="Caldana C."/>
            <person name="Canovas D."/>
            <person name="Cerqueira G.C."/>
            <person name="Chen F."/>
            <person name="Chen W."/>
            <person name="Choi C."/>
            <person name="Clum A."/>
            <person name="Dos Santos R.A."/>
            <person name="Damasio A.R."/>
            <person name="Diallinas G."/>
            <person name="Emri T."/>
            <person name="Fekete E."/>
            <person name="Flipphi M."/>
            <person name="Freyberg S."/>
            <person name="Gallo A."/>
            <person name="Gournas C."/>
            <person name="Habgood R."/>
            <person name="Hainaut M."/>
            <person name="Harispe M.L."/>
            <person name="Henrissat B."/>
            <person name="Hilden K.S."/>
            <person name="Hope R."/>
            <person name="Hossain A."/>
            <person name="Karabika E."/>
            <person name="Karaffa L."/>
            <person name="Karanyi Z."/>
            <person name="Krasevec N."/>
            <person name="Kuo A."/>
            <person name="Kusch H."/>
            <person name="LaButti K."/>
            <person name="Lagendijk E.L."/>
            <person name="Lapidus A."/>
            <person name="Levasseur A."/>
            <person name="Lindquist E."/>
            <person name="Lipzen A."/>
            <person name="Logrieco A.F."/>
            <person name="MacCabe A."/>
            <person name="Maekelae M.R."/>
            <person name="Malavazi I."/>
            <person name="Melin P."/>
            <person name="Meyer V."/>
            <person name="Mielnichuk N."/>
            <person name="Miskei M."/>
            <person name="Molnar A.P."/>
            <person name="Mule G."/>
            <person name="Ngan C.Y."/>
            <person name="Orejas M."/>
            <person name="Orosz E."/>
            <person name="Ouedraogo J.P."/>
            <person name="Overkamp K.M."/>
            <person name="Park H.-S."/>
            <person name="Perrone G."/>
            <person name="Piumi F."/>
            <person name="Punt P.J."/>
            <person name="Ram A.F."/>
            <person name="Ramon A."/>
            <person name="Rauscher S."/>
            <person name="Record E."/>
            <person name="Riano-Pachon D.M."/>
            <person name="Robert V."/>
            <person name="Roehrig J."/>
            <person name="Ruller R."/>
            <person name="Salamov A."/>
            <person name="Salih N.S."/>
            <person name="Samson R.A."/>
            <person name="Sandor E."/>
            <person name="Sanguinetti M."/>
            <person name="Schuetze T."/>
            <person name="Sepcic K."/>
            <person name="Shelest E."/>
            <person name="Sherlock G."/>
            <person name="Sophianopoulou V."/>
            <person name="Squina F.M."/>
            <person name="Sun H."/>
            <person name="Susca A."/>
            <person name="Todd R.B."/>
            <person name="Tsang A."/>
            <person name="Unkles S.E."/>
            <person name="van de Wiele N."/>
            <person name="van Rossen-Uffink D."/>
            <person name="Oliveira J.V."/>
            <person name="Vesth T.C."/>
            <person name="Visser J."/>
            <person name="Yu J.-H."/>
            <person name="Zhou M."/>
            <person name="Andersen M.R."/>
            <person name="Archer D.B."/>
            <person name="Baker S.E."/>
            <person name="Benoit I."/>
            <person name="Brakhage A.A."/>
            <person name="Braus G.H."/>
            <person name="Fischer R."/>
            <person name="Frisvad J.C."/>
            <person name="Goldman G.H."/>
            <person name="Houbraken J."/>
            <person name="Oakley B."/>
            <person name="Pocsi I."/>
            <person name="Scazzocchio C."/>
            <person name="Seiboth B."/>
            <person name="vanKuyk P.A."/>
            <person name="Wortman J."/>
            <person name="Dyer P.S."/>
            <person name="Grigoriev I.V."/>
        </authorList>
    </citation>
    <scope>NUCLEOTIDE SEQUENCE [LARGE SCALE GENOMIC DNA]</scope>
    <source>
        <strain evidence="8">ITEM 5010</strain>
    </source>
</reference>
<dbReference type="VEuPathDB" id="FungiDB:ASPCADRAFT_203985"/>
<evidence type="ECO:0000256" key="6">
    <source>
        <dbReference type="ARBA" id="ARBA00023242"/>
    </source>
</evidence>
<keyword evidence="4" id="KW-0238">DNA-binding</keyword>
<dbReference type="PANTHER" id="PTHR31845">
    <property type="entry name" value="FINGER DOMAIN PROTEIN, PUTATIVE-RELATED"/>
    <property type="match status" value="1"/>
</dbReference>
<sequence length="283" mass="31648">MTVVFDLRLNKSLPEDSNMLPVGVDRTCASSKSATRTLEERRALLACFLMSSIVSSYLAQLDPLQWTPHMDECLEVLTQNGESPYDEILTHQVRLQRIASEMESIRGTSAPVPLAFYLAALQRKVNEVKEGISPELQQDRILLASVNYTELSIFGLIRNRKEDLPDLQRLDALHGCLSTAKSAMDRFFEIPVVEYPGISFPFYGYLARSIVVLFKLSILNDPVWDTGLMRSTVDVLQVMDQLISNLQQAREAAGEEAAGGHLDSTTRKFLLIRSTCAAKLAEH</sequence>
<keyword evidence="8" id="KW-1185">Reference proteome</keyword>
<gene>
    <name evidence="7" type="ORF">ASPCADRAFT_203985</name>
</gene>
<evidence type="ECO:0000256" key="3">
    <source>
        <dbReference type="ARBA" id="ARBA00023015"/>
    </source>
</evidence>
<dbReference type="InterPro" id="IPR051089">
    <property type="entry name" value="prtT"/>
</dbReference>
<dbReference type="PANTHER" id="PTHR31845:SF32">
    <property type="entry name" value="MISCELLANEOUS ZN(II)2CYS6 TRANSCRIPTION FACTOR (EUROFUNG)-RELATED"/>
    <property type="match status" value="1"/>
</dbReference>
<evidence type="ECO:0000256" key="5">
    <source>
        <dbReference type="ARBA" id="ARBA00023163"/>
    </source>
</evidence>
<feature type="non-terminal residue" evidence="7">
    <location>
        <position position="283"/>
    </location>
</feature>
<dbReference type="AlphaFoldDB" id="A0A1R3S060"/>
<dbReference type="Proteomes" id="UP000188318">
    <property type="component" value="Unassembled WGS sequence"/>
</dbReference>
<dbReference type="EMBL" id="KV907494">
    <property type="protein sequence ID" value="OOG00092.1"/>
    <property type="molecule type" value="Genomic_DNA"/>
</dbReference>
<evidence type="ECO:0000256" key="4">
    <source>
        <dbReference type="ARBA" id="ARBA00023125"/>
    </source>
</evidence>
<evidence type="ECO:0000313" key="7">
    <source>
        <dbReference type="EMBL" id="OOG00092.1"/>
    </source>
</evidence>
<evidence type="ECO:0000256" key="2">
    <source>
        <dbReference type="ARBA" id="ARBA00022833"/>
    </source>
</evidence>